<keyword evidence="5" id="KW-1185">Reference proteome</keyword>
<dbReference type="InterPro" id="IPR050680">
    <property type="entry name" value="YpeA/RimI_acetyltransf"/>
</dbReference>
<dbReference type="Pfam" id="PF00583">
    <property type="entry name" value="Acetyltransf_1"/>
    <property type="match status" value="1"/>
</dbReference>
<gene>
    <name evidence="4" type="ORF">ACFP56_15415</name>
</gene>
<organism evidence="4 5">
    <name type="scientific">Paenibacillus septentrionalis</name>
    <dbReference type="NCBI Taxonomy" id="429342"/>
    <lineage>
        <taxon>Bacteria</taxon>
        <taxon>Bacillati</taxon>
        <taxon>Bacillota</taxon>
        <taxon>Bacilli</taxon>
        <taxon>Bacillales</taxon>
        <taxon>Paenibacillaceae</taxon>
        <taxon>Paenibacillus</taxon>
    </lineage>
</organism>
<sequence>MIRTSVAGDAKEVVSLIMSAIGELIVVYTGESLPEKAAPILETFFMQSGNRFSKELIKVYEQDGEIAGMILCYSGQQAEALYAPIEQYRSDHLQQPVKHQVESEYDEYYIDALAVSSSYQGRGIAAKLMLQAEQDAVIAGIKKISLLVDVNNTHALNVYERKGFVQAGQKMLHQQPYWHMVKHL</sequence>
<evidence type="ECO:0000256" key="2">
    <source>
        <dbReference type="ARBA" id="ARBA00023315"/>
    </source>
</evidence>
<accession>A0ABW1V9D5</accession>
<dbReference type="Gene3D" id="3.40.630.30">
    <property type="match status" value="1"/>
</dbReference>
<evidence type="ECO:0000313" key="4">
    <source>
        <dbReference type="EMBL" id="MFC6334016.1"/>
    </source>
</evidence>
<evidence type="ECO:0000259" key="3">
    <source>
        <dbReference type="PROSITE" id="PS51186"/>
    </source>
</evidence>
<dbReference type="PANTHER" id="PTHR43420">
    <property type="entry name" value="ACETYLTRANSFERASE"/>
    <property type="match status" value="1"/>
</dbReference>
<dbReference type="PANTHER" id="PTHR43420:SF47">
    <property type="entry name" value="N-ACETYLTRANSFERASE DOMAIN-CONTAINING PROTEIN"/>
    <property type="match status" value="1"/>
</dbReference>
<evidence type="ECO:0000256" key="1">
    <source>
        <dbReference type="ARBA" id="ARBA00022679"/>
    </source>
</evidence>
<feature type="domain" description="N-acetyltransferase" evidence="3">
    <location>
        <begin position="1"/>
        <end position="184"/>
    </location>
</feature>
<evidence type="ECO:0000313" key="5">
    <source>
        <dbReference type="Proteomes" id="UP001596233"/>
    </source>
</evidence>
<dbReference type="CDD" id="cd04301">
    <property type="entry name" value="NAT_SF"/>
    <property type="match status" value="1"/>
</dbReference>
<keyword evidence="2" id="KW-0012">Acyltransferase</keyword>
<name>A0ABW1V9D5_9BACL</name>
<dbReference type="EMBL" id="JBHSTE010000005">
    <property type="protein sequence ID" value="MFC6334016.1"/>
    <property type="molecule type" value="Genomic_DNA"/>
</dbReference>
<dbReference type="RefSeq" id="WP_379236117.1">
    <property type="nucleotide sequence ID" value="NZ_JBHSTE010000005.1"/>
</dbReference>
<protein>
    <submittedName>
        <fullName evidence="4">GNAT family N-acetyltransferase</fullName>
    </submittedName>
</protein>
<dbReference type="SUPFAM" id="SSF55729">
    <property type="entry name" value="Acyl-CoA N-acyltransferases (Nat)"/>
    <property type="match status" value="1"/>
</dbReference>
<dbReference type="InterPro" id="IPR000182">
    <property type="entry name" value="GNAT_dom"/>
</dbReference>
<dbReference type="PROSITE" id="PS51186">
    <property type="entry name" value="GNAT"/>
    <property type="match status" value="1"/>
</dbReference>
<dbReference type="InterPro" id="IPR016181">
    <property type="entry name" value="Acyl_CoA_acyltransferase"/>
</dbReference>
<reference evidence="5" key="1">
    <citation type="journal article" date="2019" name="Int. J. Syst. Evol. Microbiol.">
        <title>The Global Catalogue of Microorganisms (GCM) 10K type strain sequencing project: providing services to taxonomists for standard genome sequencing and annotation.</title>
        <authorList>
            <consortium name="The Broad Institute Genomics Platform"/>
            <consortium name="The Broad Institute Genome Sequencing Center for Infectious Disease"/>
            <person name="Wu L."/>
            <person name="Ma J."/>
        </authorList>
    </citation>
    <scope>NUCLEOTIDE SEQUENCE [LARGE SCALE GENOMIC DNA]</scope>
    <source>
        <strain evidence="5">PCU 280</strain>
    </source>
</reference>
<comment type="caution">
    <text evidence="4">The sequence shown here is derived from an EMBL/GenBank/DDBJ whole genome shotgun (WGS) entry which is preliminary data.</text>
</comment>
<dbReference type="Proteomes" id="UP001596233">
    <property type="component" value="Unassembled WGS sequence"/>
</dbReference>
<keyword evidence="1" id="KW-0808">Transferase</keyword>
<proteinExistence type="predicted"/>